<comment type="caution">
    <text evidence="2">The sequence shown here is derived from an EMBL/GenBank/DDBJ whole genome shotgun (WGS) entry which is preliminary data.</text>
</comment>
<dbReference type="Proteomes" id="UP000533533">
    <property type="component" value="Unassembled WGS sequence"/>
</dbReference>
<proteinExistence type="predicted"/>
<keyword evidence="1" id="KW-0472">Membrane</keyword>
<keyword evidence="1" id="KW-1133">Transmembrane helix</keyword>
<organism evidence="2 3">
    <name type="scientific">Paraburkholderia silvatlantica</name>
    <dbReference type="NCBI Taxonomy" id="321895"/>
    <lineage>
        <taxon>Bacteria</taxon>
        <taxon>Pseudomonadati</taxon>
        <taxon>Pseudomonadota</taxon>
        <taxon>Betaproteobacteria</taxon>
        <taxon>Burkholderiales</taxon>
        <taxon>Burkholderiaceae</taxon>
        <taxon>Paraburkholderia</taxon>
    </lineage>
</organism>
<reference evidence="2 3" key="1">
    <citation type="submission" date="2020-08" db="EMBL/GenBank/DDBJ databases">
        <title>Genomic Encyclopedia of Type Strains, Phase IV (KMG-V): Genome sequencing to study the core and pangenomes of soil and plant-associated prokaryotes.</title>
        <authorList>
            <person name="Whitman W."/>
        </authorList>
    </citation>
    <scope>NUCLEOTIDE SEQUENCE [LARGE SCALE GENOMIC DNA]</scope>
    <source>
        <strain evidence="2 3">SRMrh-85</strain>
    </source>
</reference>
<keyword evidence="3" id="KW-1185">Reference proteome</keyword>
<evidence type="ECO:0000313" key="2">
    <source>
        <dbReference type="EMBL" id="MBB2926056.1"/>
    </source>
</evidence>
<dbReference type="EMBL" id="JACHVZ010000002">
    <property type="protein sequence ID" value="MBB2926056.1"/>
    <property type="molecule type" value="Genomic_DNA"/>
</dbReference>
<dbReference type="InterPro" id="IPR036259">
    <property type="entry name" value="MFS_trans_sf"/>
</dbReference>
<keyword evidence="1" id="KW-0812">Transmembrane</keyword>
<evidence type="ECO:0000313" key="3">
    <source>
        <dbReference type="Proteomes" id="UP000533533"/>
    </source>
</evidence>
<dbReference type="Gene3D" id="1.20.1250.20">
    <property type="entry name" value="MFS general substrate transporter like domains"/>
    <property type="match status" value="1"/>
</dbReference>
<feature type="transmembrane region" description="Helical" evidence="1">
    <location>
        <begin position="29"/>
        <end position="48"/>
    </location>
</feature>
<protein>
    <submittedName>
        <fullName evidence="2">Dipeptide/tripeptide permease</fullName>
    </submittedName>
</protein>
<gene>
    <name evidence="2" type="ORF">FHX59_000463</name>
</gene>
<dbReference type="SUPFAM" id="SSF103473">
    <property type="entry name" value="MFS general substrate transporter"/>
    <property type="match status" value="1"/>
</dbReference>
<accession>A0ABR6FF60</accession>
<sequence>MMNTGFGIAGTVSPVVFGYLIQHTGSYDVPFMISAGLLAPGIVAALFIDTARTVEADEERERRMGPEEAGAFPFLDSMPTMRLERHTLRRPLRWSR</sequence>
<evidence type="ECO:0000256" key="1">
    <source>
        <dbReference type="SAM" id="Phobius"/>
    </source>
</evidence>
<name>A0ABR6FF60_9BURK</name>